<organism evidence="2 3">
    <name type="scientific">Trichogramma brassicae</name>
    <dbReference type="NCBI Taxonomy" id="86971"/>
    <lineage>
        <taxon>Eukaryota</taxon>
        <taxon>Metazoa</taxon>
        <taxon>Ecdysozoa</taxon>
        <taxon>Arthropoda</taxon>
        <taxon>Hexapoda</taxon>
        <taxon>Insecta</taxon>
        <taxon>Pterygota</taxon>
        <taxon>Neoptera</taxon>
        <taxon>Endopterygota</taxon>
        <taxon>Hymenoptera</taxon>
        <taxon>Apocrita</taxon>
        <taxon>Proctotrupomorpha</taxon>
        <taxon>Chalcidoidea</taxon>
        <taxon>Trichogrammatidae</taxon>
        <taxon>Trichogramma</taxon>
    </lineage>
</organism>
<gene>
    <name evidence="2" type="ORF">TBRA_LOCUS13544</name>
</gene>
<evidence type="ECO:0000256" key="1">
    <source>
        <dbReference type="SAM" id="MobiDB-lite"/>
    </source>
</evidence>
<evidence type="ECO:0000313" key="3">
    <source>
        <dbReference type="Proteomes" id="UP000479190"/>
    </source>
</evidence>
<evidence type="ECO:0000313" key="2">
    <source>
        <dbReference type="EMBL" id="CAB0041900.1"/>
    </source>
</evidence>
<proteinExistence type="predicted"/>
<dbReference type="AlphaFoldDB" id="A0A6H5IXH7"/>
<dbReference type="EMBL" id="CADCXV010001139">
    <property type="protein sequence ID" value="CAB0041900.1"/>
    <property type="molecule type" value="Genomic_DNA"/>
</dbReference>
<feature type="compositionally biased region" description="Basic and acidic residues" evidence="1">
    <location>
        <begin position="410"/>
        <end position="419"/>
    </location>
</feature>
<reference evidence="2 3" key="1">
    <citation type="submission" date="2020-02" db="EMBL/GenBank/DDBJ databases">
        <authorList>
            <person name="Ferguson B K."/>
        </authorList>
    </citation>
    <scope>NUCLEOTIDE SEQUENCE [LARGE SCALE GENOMIC DNA]</scope>
</reference>
<accession>A0A6H5IXH7</accession>
<feature type="region of interest" description="Disordered" evidence="1">
    <location>
        <begin position="288"/>
        <end position="487"/>
    </location>
</feature>
<name>A0A6H5IXH7_9HYME</name>
<sequence length="487" mass="54029">MPCERSHLGAAAAAAAATCVLMNTSDENFSPFIFSFRGCGEKMPVSFEANSSSCASIAKDHLLFFLCISWLYGTRVAPGKLSSKISAEIHQSRASMKYDGPLLIDQPCLQRGFSARSSASVSASTVRASCRATPRSSSRVFPRCTTVLARAHAGIKMHRANSRYMCSSSSRRAARELCARPVHHRMCTRSALARARAARGYLYTFVKTTIVQYCKCTWEAFRCTSIARRIKEMFKDNESGASVKIKQNYESLFNNAFDLVSISRRRIRIMFTYMLVRQNTADAALYQTRSQARPEQRQAAQLPSAFLAPRRDGRQSTQGQRRRQGGAAPIDRHLLGPRRRQAQRRLPRAARKVAGPQAGGRTHALFAGFQSAEARPRAGHRPRRSGFGGGQPRQLHGGPRGPRGRRFRVLRTEPGRLQDRVPPALPLRYGLPAARGQAGRRSVADSLQPSGDQRASATSSRELMKPVEPRSRARSRWHPAFQLGRSS</sequence>
<feature type="compositionally biased region" description="Polar residues" evidence="1">
    <location>
        <begin position="445"/>
        <end position="461"/>
    </location>
</feature>
<feature type="compositionally biased region" description="Basic residues" evidence="1">
    <location>
        <begin position="335"/>
        <end position="351"/>
    </location>
</feature>
<dbReference type="Proteomes" id="UP000479190">
    <property type="component" value="Unassembled WGS sequence"/>
</dbReference>
<protein>
    <submittedName>
        <fullName evidence="2">Uncharacterized protein</fullName>
    </submittedName>
</protein>
<feature type="compositionally biased region" description="Basic and acidic residues" evidence="1">
    <location>
        <begin position="462"/>
        <end position="471"/>
    </location>
</feature>
<feature type="compositionally biased region" description="Polar residues" evidence="1">
    <location>
        <begin position="288"/>
        <end position="301"/>
    </location>
</feature>
<keyword evidence="3" id="KW-1185">Reference proteome</keyword>